<evidence type="ECO:0000256" key="5">
    <source>
        <dbReference type="SAM" id="Phobius"/>
    </source>
</evidence>
<dbReference type="RefSeq" id="WP_011884855.1">
    <property type="nucleotide sequence ID" value="NC_023030.2"/>
</dbReference>
<dbReference type="PANTHER" id="PTHR33514">
    <property type="entry name" value="PROTEIN ABCI12, CHLOROPLASTIC"/>
    <property type="match status" value="1"/>
</dbReference>
<keyword evidence="2 5" id="KW-0812">Transmembrane</keyword>
<keyword evidence="4 5" id="KW-0472">Membrane</keyword>
<dbReference type="eggNOG" id="COG0619">
    <property type="taxonomic scope" value="Bacteria"/>
</dbReference>
<proteinExistence type="predicted"/>
<feature type="transmembrane region" description="Helical" evidence="5">
    <location>
        <begin position="342"/>
        <end position="363"/>
    </location>
</feature>
<organism evidence="6 7">
    <name type="scientific">Mycoplasmoides gallisepticum S6</name>
    <dbReference type="NCBI Taxonomy" id="1006581"/>
    <lineage>
        <taxon>Bacteria</taxon>
        <taxon>Bacillati</taxon>
        <taxon>Mycoplasmatota</taxon>
        <taxon>Mycoplasmoidales</taxon>
        <taxon>Mycoplasmoidaceae</taxon>
        <taxon>Mycoplasmoides</taxon>
    </lineage>
</organism>
<feature type="transmembrane region" description="Helical" evidence="5">
    <location>
        <begin position="24"/>
        <end position="57"/>
    </location>
</feature>
<dbReference type="AlphaFoldDB" id="A0A0F6CL64"/>
<evidence type="ECO:0000256" key="3">
    <source>
        <dbReference type="ARBA" id="ARBA00022989"/>
    </source>
</evidence>
<keyword evidence="3 5" id="KW-1133">Transmembrane helix</keyword>
<dbReference type="EMBL" id="CP006916">
    <property type="protein sequence ID" value="AHB99836.1"/>
    <property type="molecule type" value="Genomic_DNA"/>
</dbReference>
<dbReference type="CDD" id="cd16914">
    <property type="entry name" value="EcfT"/>
    <property type="match status" value="1"/>
</dbReference>
<dbReference type="PANTHER" id="PTHR33514:SF13">
    <property type="entry name" value="PROTEIN ABCI12, CHLOROPLASTIC"/>
    <property type="match status" value="1"/>
</dbReference>
<dbReference type="Proteomes" id="UP000018735">
    <property type="component" value="Chromosome"/>
</dbReference>
<accession>A0A0F6CL64</accession>
<feature type="transmembrane region" description="Helical" evidence="5">
    <location>
        <begin position="63"/>
        <end position="84"/>
    </location>
</feature>
<evidence type="ECO:0000256" key="1">
    <source>
        <dbReference type="ARBA" id="ARBA00004141"/>
    </source>
</evidence>
<dbReference type="KEGG" id="mgz:GCW_03270"/>
<evidence type="ECO:0000256" key="2">
    <source>
        <dbReference type="ARBA" id="ARBA00022692"/>
    </source>
</evidence>
<evidence type="ECO:0000313" key="6">
    <source>
        <dbReference type="EMBL" id="AHB99836.1"/>
    </source>
</evidence>
<feature type="transmembrane region" description="Helical" evidence="5">
    <location>
        <begin position="204"/>
        <end position="227"/>
    </location>
</feature>
<dbReference type="InterPro" id="IPR003339">
    <property type="entry name" value="ABC/ECF_trnsptr_transmembrane"/>
</dbReference>
<protein>
    <submittedName>
        <fullName evidence="6">ABC transporter permease</fullName>
    </submittedName>
</protein>
<evidence type="ECO:0000313" key="7">
    <source>
        <dbReference type="Proteomes" id="UP000018735"/>
    </source>
</evidence>
<dbReference type="HOGENOM" id="CLU_056469_2_2_14"/>
<name>A0A0F6CL64_MYCGL</name>
<evidence type="ECO:0000256" key="4">
    <source>
        <dbReference type="ARBA" id="ARBA00023136"/>
    </source>
</evidence>
<dbReference type="GO" id="GO:0005886">
    <property type="term" value="C:plasma membrane"/>
    <property type="evidence" value="ECO:0007669"/>
    <property type="project" value="UniProtKB-ARBA"/>
</dbReference>
<gene>
    <name evidence="6" type="primary">cbiQ</name>
    <name evidence="6" type="ORF">GCW_03270</name>
</gene>
<reference evidence="6 7" key="1">
    <citation type="journal article" date="2011" name="PLoS ONE">
        <title>Core proteome of the minimal cell: comparative proteomics of three mollicute species.</title>
        <authorList>
            <person name="Fisunov G.Y."/>
            <person name="Alexeev D.G."/>
            <person name="Bazaleev N.A."/>
            <person name="Ladygina V.G."/>
            <person name="Galyamina M.A."/>
            <person name="Kondratov I.G."/>
            <person name="Zhukova N.A."/>
            <person name="Serebryakova M.V."/>
            <person name="Demina I.A."/>
            <person name="Govorun V.M."/>
        </authorList>
    </citation>
    <scope>NUCLEOTIDE SEQUENCE [LARGE SCALE GENOMIC DNA]</scope>
    <source>
        <strain evidence="6 7">S6</strain>
    </source>
</reference>
<dbReference type="Pfam" id="PF02361">
    <property type="entry name" value="CbiQ"/>
    <property type="match status" value="2"/>
</dbReference>
<comment type="subcellular location">
    <subcellularLocation>
        <location evidence="1">Membrane</location>
        <topology evidence="1">Multi-pass membrane protein</topology>
    </subcellularLocation>
</comment>
<sequence>MKNAINGYILSNSVVHKTNPSIKLIIFIAFVVIVFLPTGLVFQLIVLAIISLIFMISKLPFRIYWSTLKTIIIMFLFLFLINWFTYRNPGFLNISVWANNNHSYILIGDYNDHSVANLYDYNFFKTESPMIMNTKTKMFITFDDLLSLVHQKRADLTPIQLQEYYRIAVPKVAGAELKQFEFNPNSLVLKPVLMFSWYALSFKTLFITLSIVLKIFMMILLATILTSSSTSIELTFGIEQLLSPLKLLKVPVNSLAMTISISIRFVPSLLLESQRILNAQASRGIDFKNGNTIERMRSLVSLIIPMVSIAFRNAGELANAMDARSYNPRFARTRYRIFKVHALDLVVYTFLMVLLGFFIYVAASRVLFGVFGSPEWMTIGLGENVGQVK</sequence>